<evidence type="ECO:0000256" key="10">
    <source>
        <dbReference type="SAM" id="SignalP"/>
    </source>
</evidence>
<evidence type="ECO:0000256" key="2">
    <source>
        <dbReference type="ARBA" id="ARBA00022670"/>
    </source>
</evidence>
<keyword evidence="2" id="KW-0645">Protease</keyword>
<dbReference type="Gene3D" id="3.40.630.10">
    <property type="entry name" value="Zn peptidases"/>
    <property type="match status" value="1"/>
</dbReference>
<dbReference type="AlphaFoldDB" id="A0AA51X5M0"/>
<evidence type="ECO:0000256" key="5">
    <source>
        <dbReference type="ARBA" id="ARBA00022801"/>
    </source>
</evidence>
<protein>
    <submittedName>
        <fullName evidence="13">M20/M25/M40 family metallo-hydrolase</fullName>
    </submittedName>
</protein>
<reference evidence="13 14" key="1">
    <citation type="submission" date="2023-08" db="EMBL/GenBank/DDBJ databases">
        <title>Pleionea litopenaei sp. nov., isolated from stomach of juvenile Litopenaeus vannamei.</title>
        <authorList>
            <person name="Rho A.M."/>
            <person name="Hwang C.Y."/>
        </authorList>
    </citation>
    <scope>NUCLEOTIDE SEQUENCE [LARGE SCALE GENOMIC DNA]</scope>
    <source>
        <strain evidence="13 14">HL-JVS1</strain>
    </source>
</reference>
<feature type="signal peptide" evidence="10">
    <location>
        <begin position="1"/>
        <end position="22"/>
    </location>
</feature>
<dbReference type="PIRSF" id="PIRSF036685">
    <property type="entry name" value="BacLeuNPeptidase"/>
    <property type="match status" value="1"/>
</dbReference>
<sequence length="626" mass="67708">MKQLTTISLLIVSSFLAINSQAKETHHHNIQIDESTGHGWITIGNDAFEKSAKRLTSEFQLEFLDTNDAKRKGVRVAKIQNAAVPKLSEFMHQSFNRCGGFFYHESMQKAIDYAQLQGDPDLQLVSYSIDNPQGVQQLVNEMAASNLAATVSTLSSYNNRYYTQQSGVDAATWIKQQWEQIAQGRSDISVEFYNHSWSQPSVIATIQGSSSPNEIVVVGGHLDSINSSQPSTGRAPGSDDNASGIAVATETLRAIVASGYQPARTVKFMGYAAEEVGLRGSQAIAQDFKNSGLNVIGVAQFDMTGNQGTPSRDIVFMTDYTNAAQNDFMMQLLDTYFPNIVYGTSRCGYGCSDHASWHNQGFAASIPFESNMNDANYRIHTSNDSVFDQNHALKFAKLSAAYVAELAKQGNIQPPPEKVLENGVPVTGLSASQGSDVIYTMEVPAGASNISFTMSGGSGDADLYVRFGAAPTDSTYDCRPYRNGNNESCTGSQSGGTYFVRVKAYSTFSGVTLVGSYDEDTGGGTDPIDETYANISVSQGQWEYYTVDLSAGYSSLNVSITGGSGDADLYVRQGSQPTTSSYDCRPYRWGNEETCSFNAPGSNVWHIGLRGYSNSSGITLSIQAQP</sequence>
<dbReference type="GO" id="GO:0006508">
    <property type="term" value="P:proteolysis"/>
    <property type="evidence" value="ECO:0007669"/>
    <property type="project" value="UniProtKB-KW"/>
</dbReference>
<keyword evidence="3 8" id="KW-0479">Metal-binding</keyword>
<keyword evidence="5" id="KW-0378">Hydrolase</keyword>
<dbReference type="KEGG" id="plei:Q9312_13690"/>
<organism evidence="13 14">
    <name type="scientific">Pleionea litopenaei</name>
    <dbReference type="NCBI Taxonomy" id="3070815"/>
    <lineage>
        <taxon>Bacteria</taxon>
        <taxon>Pseudomonadati</taxon>
        <taxon>Pseudomonadota</taxon>
        <taxon>Gammaproteobacteria</taxon>
        <taxon>Oceanospirillales</taxon>
        <taxon>Pleioneaceae</taxon>
        <taxon>Pleionea</taxon>
    </lineage>
</organism>
<keyword evidence="9" id="KW-1015">Disulfide bond</keyword>
<feature type="disulfide bond" evidence="9">
    <location>
        <begin position="347"/>
        <end position="351"/>
    </location>
</feature>
<dbReference type="Proteomes" id="UP001239782">
    <property type="component" value="Chromosome"/>
</dbReference>
<comment type="cofactor">
    <cofactor evidence="8">
        <name>Zn(2+)</name>
        <dbReference type="ChEBI" id="CHEBI:29105"/>
    </cofactor>
    <text evidence="8">Binds 2 Zn(2+) ions per subunit.</text>
</comment>
<keyword evidence="6 8" id="KW-0862">Zinc</keyword>
<feature type="domain" description="Peptidase C-terminal archaeal/bacterial" evidence="11">
    <location>
        <begin position="438"/>
        <end position="503"/>
    </location>
</feature>
<dbReference type="FunFam" id="2.60.120.380:FF:000013">
    <property type="entry name" value="Alkaline serine protease"/>
    <property type="match status" value="1"/>
</dbReference>
<evidence type="ECO:0000256" key="7">
    <source>
        <dbReference type="ARBA" id="ARBA00023145"/>
    </source>
</evidence>
<evidence type="ECO:0000256" key="8">
    <source>
        <dbReference type="PIRSR" id="PIRSR036685-1"/>
    </source>
</evidence>
<evidence type="ECO:0000256" key="4">
    <source>
        <dbReference type="ARBA" id="ARBA00022729"/>
    </source>
</evidence>
<evidence type="ECO:0000259" key="12">
    <source>
        <dbReference type="Pfam" id="PF04389"/>
    </source>
</evidence>
<dbReference type="InterPro" id="IPR012189">
    <property type="entry name" value="Pept_M28E_Ap1"/>
</dbReference>
<feature type="binding site" evidence="8">
    <location>
        <position position="275"/>
    </location>
    <ligand>
        <name>Zn(2+)</name>
        <dbReference type="ChEBI" id="CHEBI:29105"/>
        <label>2</label>
        <note>catalytic</note>
    </ligand>
</feature>
<evidence type="ECO:0000256" key="9">
    <source>
        <dbReference type="PIRSR" id="PIRSR036685-2"/>
    </source>
</evidence>
<evidence type="ECO:0000256" key="6">
    <source>
        <dbReference type="ARBA" id="ARBA00022833"/>
    </source>
</evidence>
<evidence type="ECO:0000259" key="11">
    <source>
        <dbReference type="Pfam" id="PF04151"/>
    </source>
</evidence>
<feature type="binding site" evidence="8">
    <location>
        <position position="221"/>
    </location>
    <ligand>
        <name>Zn(2+)</name>
        <dbReference type="ChEBI" id="CHEBI:29105"/>
        <label>1</label>
    </ligand>
</feature>
<evidence type="ECO:0000256" key="1">
    <source>
        <dbReference type="ARBA" id="ARBA00022438"/>
    </source>
</evidence>
<dbReference type="SUPFAM" id="SSF53187">
    <property type="entry name" value="Zn-dependent exopeptidases"/>
    <property type="match status" value="1"/>
</dbReference>
<dbReference type="GO" id="GO:0008235">
    <property type="term" value="F:metalloexopeptidase activity"/>
    <property type="evidence" value="ECO:0007669"/>
    <property type="project" value="InterPro"/>
</dbReference>
<gene>
    <name evidence="13" type="ORF">Q9312_13690</name>
</gene>
<keyword evidence="1" id="KW-0031">Aminopeptidase</keyword>
<evidence type="ECO:0000313" key="13">
    <source>
        <dbReference type="EMBL" id="WMS86272.1"/>
    </source>
</evidence>
<dbReference type="InterPro" id="IPR007484">
    <property type="entry name" value="Peptidase_M28"/>
</dbReference>
<dbReference type="InterPro" id="IPR007280">
    <property type="entry name" value="Peptidase_C_arc/bac"/>
</dbReference>
<accession>A0AA51X5M0</accession>
<dbReference type="PANTHER" id="PTHR12147">
    <property type="entry name" value="METALLOPEPTIDASE M28 FAMILY MEMBER"/>
    <property type="match status" value="1"/>
</dbReference>
<proteinExistence type="predicted"/>
<feature type="binding site" evidence="8">
    <location>
        <position position="240"/>
    </location>
    <ligand>
        <name>Zn(2+)</name>
        <dbReference type="ChEBI" id="CHEBI:29105"/>
        <label>1</label>
    </ligand>
</feature>
<feature type="chain" id="PRO_5041428649" evidence="10">
    <location>
        <begin position="23"/>
        <end position="626"/>
    </location>
</feature>
<evidence type="ECO:0000313" key="14">
    <source>
        <dbReference type="Proteomes" id="UP001239782"/>
    </source>
</evidence>
<dbReference type="Gene3D" id="2.60.120.380">
    <property type="match status" value="2"/>
</dbReference>
<dbReference type="RefSeq" id="WP_309201424.1">
    <property type="nucleotide sequence ID" value="NZ_CP133548.1"/>
</dbReference>
<feature type="binding site" evidence="8">
    <location>
        <position position="380"/>
    </location>
    <ligand>
        <name>Zn(2+)</name>
        <dbReference type="ChEBI" id="CHEBI:29105"/>
        <label>2</label>
        <note>catalytic</note>
    </ligand>
</feature>
<feature type="domain" description="Peptidase M28" evidence="12">
    <location>
        <begin position="202"/>
        <end position="393"/>
    </location>
</feature>
<dbReference type="GO" id="GO:0004177">
    <property type="term" value="F:aminopeptidase activity"/>
    <property type="evidence" value="ECO:0007669"/>
    <property type="project" value="UniProtKB-KW"/>
</dbReference>
<dbReference type="EMBL" id="CP133548">
    <property type="protein sequence ID" value="WMS86272.1"/>
    <property type="molecule type" value="Genomic_DNA"/>
</dbReference>
<dbReference type="GO" id="GO:0046872">
    <property type="term" value="F:metal ion binding"/>
    <property type="evidence" value="ECO:0007669"/>
    <property type="project" value="UniProtKB-KW"/>
</dbReference>
<keyword evidence="4 10" id="KW-0732">Signal</keyword>
<keyword evidence="14" id="KW-1185">Reference proteome</keyword>
<dbReference type="InterPro" id="IPR045175">
    <property type="entry name" value="M28_fam"/>
</dbReference>
<feature type="domain" description="Peptidase C-terminal archaeal/bacterial" evidence="11">
    <location>
        <begin position="544"/>
        <end position="611"/>
    </location>
</feature>
<feature type="binding site" evidence="8">
    <location>
        <position position="302"/>
    </location>
    <ligand>
        <name>Zn(2+)</name>
        <dbReference type="ChEBI" id="CHEBI:29105"/>
        <label>1</label>
    </ligand>
</feature>
<evidence type="ECO:0000256" key="3">
    <source>
        <dbReference type="ARBA" id="ARBA00022723"/>
    </source>
</evidence>
<dbReference type="Pfam" id="PF04389">
    <property type="entry name" value="Peptidase_M28"/>
    <property type="match status" value="1"/>
</dbReference>
<dbReference type="Pfam" id="PF04151">
    <property type="entry name" value="PPC"/>
    <property type="match status" value="2"/>
</dbReference>
<keyword evidence="7" id="KW-0865">Zymogen</keyword>
<name>A0AA51X5M0_9GAMM</name>
<dbReference type="PANTHER" id="PTHR12147:SF56">
    <property type="entry name" value="AMINOPEPTIDASE YDR415C-RELATED"/>
    <property type="match status" value="1"/>
</dbReference>